<evidence type="ECO:0000313" key="2">
    <source>
        <dbReference type="Proteomes" id="UP001195624"/>
    </source>
</evidence>
<organism evidence="1 2">
    <name type="scientific">Winslowiella toletana</name>
    <dbReference type="NCBI Taxonomy" id="92490"/>
    <lineage>
        <taxon>Bacteria</taxon>
        <taxon>Pseudomonadati</taxon>
        <taxon>Pseudomonadota</taxon>
        <taxon>Gammaproteobacteria</taxon>
        <taxon>Enterobacterales</taxon>
        <taxon>Erwiniaceae</taxon>
        <taxon>Winslowiella</taxon>
    </lineage>
</organism>
<proteinExistence type="predicted"/>
<accession>A0ABS4P7R0</accession>
<dbReference type="Proteomes" id="UP001195624">
    <property type="component" value="Unassembled WGS sequence"/>
</dbReference>
<dbReference type="EMBL" id="JAGGMQ010000001">
    <property type="protein sequence ID" value="MBP2168683.1"/>
    <property type="molecule type" value="Genomic_DNA"/>
</dbReference>
<protein>
    <submittedName>
        <fullName evidence="1">Uncharacterized protein</fullName>
    </submittedName>
</protein>
<dbReference type="RefSeq" id="WP_241764039.1">
    <property type="nucleotide sequence ID" value="NZ_JAGGMQ010000001.1"/>
</dbReference>
<comment type="caution">
    <text evidence="1">The sequence shown here is derived from an EMBL/GenBank/DDBJ whole genome shotgun (WGS) entry which is preliminary data.</text>
</comment>
<reference evidence="1 2" key="1">
    <citation type="submission" date="2021-03" db="EMBL/GenBank/DDBJ databases">
        <authorList>
            <person name="D'Agostino P."/>
            <person name="Huntemann M."/>
            <person name="Clum A."/>
            <person name="Spunde A."/>
            <person name="Palaniappan K."/>
            <person name="Ritter S."/>
            <person name="Mikhailova N."/>
            <person name="Chen I.-M."/>
            <person name="Stamatis D."/>
            <person name="Reddy T."/>
            <person name="O'Malley R."/>
            <person name="Daum C."/>
            <person name="Shapiro N."/>
            <person name="Ivanova N."/>
            <person name="Kyrpides N."/>
            <person name="Woyke T."/>
        </authorList>
    </citation>
    <scope>NUCLEOTIDE SEQUENCE [LARGE SCALE GENOMIC DNA]</scope>
    <source>
        <strain evidence="1 2">WS4403</strain>
    </source>
</reference>
<reference evidence="2" key="2">
    <citation type="submission" date="2023-07" db="EMBL/GenBank/DDBJ databases">
        <title>Genome mining of underrepresented organisms for secondary metabolites.</title>
        <authorList>
            <person name="D'Agostino P.M."/>
        </authorList>
    </citation>
    <scope>NUCLEOTIDE SEQUENCE [LARGE SCALE GENOMIC DNA]</scope>
    <source>
        <strain evidence="2">WS4403</strain>
    </source>
</reference>
<evidence type="ECO:0000313" key="1">
    <source>
        <dbReference type="EMBL" id="MBP2168683.1"/>
    </source>
</evidence>
<keyword evidence="2" id="KW-1185">Reference proteome</keyword>
<sequence>MYKFIVSYSFHCFCKEYSYQNEEEKKALMYYSPKDSRPFCKVRYALAQKHLKRIITSLDKVRVVHAGYGSFAVIEVLSESGAIFYYQVPFKAYRMKKKLRIHVTSAYPVTDKPGGGKVGFFTIAYKLLVNKPLPHACK</sequence>
<gene>
    <name evidence="1" type="ORF">J2125_001875</name>
</gene>
<name>A0ABS4P7R0_9GAMM</name>